<feature type="domain" description="N-acetyltransferase" evidence="3">
    <location>
        <begin position="3"/>
        <end position="150"/>
    </location>
</feature>
<organism evidence="4 5">
    <name type="scientific">Algoriphagus yeomjeoni</name>
    <dbReference type="NCBI Taxonomy" id="291403"/>
    <lineage>
        <taxon>Bacteria</taxon>
        <taxon>Pseudomonadati</taxon>
        <taxon>Bacteroidota</taxon>
        <taxon>Cytophagia</taxon>
        <taxon>Cytophagales</taxon>
        <taxon>Cyclobacteriaceae</taxon>
        <taxon>Algoriphagus</taxon>
    </lineage>
</organism>
<sequence>MITLTRTDSSNPDFVALVKQLDAYLAEKDGREHDFYNQFNKIVNLKNVVVGYENGVPVACGAIKEFDKDSMEVKRMFTKPDARGKGLASTVLTELEVWAAELGYKKCVLETGKRQVEAVALYNKQGYALIPNYGQYIGIENSVCFQKELK</sequence>
<evidence type="ECO:0000313" key="4">
    <source>
        <dbReference type="EMBL" id="RAI92012.1"/>
    </source>
</evidence>
<dbReference type="PROSITE" id="PS51186">
    <property type="entry name" value="GNAT"/>
    <property type="match status" value="1"/>
</dbReference>
<dbReference type="OrthoDB" id="9803233at2"/>
<evidence type="ECO:0000313" key="5">
    <source>
        <dbReference type="Proteomes" id="UP000249610"/>
    </source>
</evidence>
<comment type="caution">
    <text evidence="4">The sequence shown here is derived from an EMBL/GenBank/DDBJ whole genome shotgun (WGS) entry which is preliminary data.</text>
</comment>
<dbReference type="RefSeq" id="WP_111610661.1">
    <property type="nucleotide sequence ID" value="NZ_QLLK01000003.1"/>
</dbReference>
<dbReference type="PANTHER" id="PTHR43877">
    <property type="entry name" value="AMINOALKYLPHOSPHONATE N-ACETYLTRANSFERASE-RELATED-RELATED"/>
    <property type="match status" value="1"/>
</dbReference>
<dbReference type="Gene3D" id="3.40.630.30">
    <property type="match status" value="1"/>
</dbReference>
<dbReference type="Pfam" id="PF00583">
    <property type="entry name" value="Acetyltransf_1"/>
    <property type="match status" value="1"/>
</dbReference>
<keyword evidence="1 4" id="KW-0808">Transferase</keyword>
<dbReference type="PANTHER" id="PTHR43877:SF2">
    <property type="entry name" value="AMINOALKYLPHOSPHONATE N-ACETYLTRANSFERASE-RELATED"/>
    <property type="match status" value="1"/>
</dbReference>
<dbReference type="CDD" id="cd04301">
    <property type="entry name" value="NAT_SF"/>
    <property type="match status" value="1"/>
</dbReference>
<accession>A0A327PLG0</accession>
<dbReference type="EMBL" id="QLLK01000003">
    <property type="protein sequence ID" value="RAI92012.1"/>
    <property type="molecule type" value="Genomic_DNA"/>
</dbReference>
<dbReference type="InterPro" id="IPR000182">
    <property type="entry name" value="GNAT_dom"/>
</dbReference>
<keyword evidence="5" id="KW-1185">Reference proteome</keyword>
<reference evidence="4 5" key="1">
    <citation type="submission" date="2018-06" db="EMBL/GenBank/DDBJ databases">
        <title>Genomic Encyclopedia of Archaeal and Bacterial Type Strains, Phase II (KMG-II): from individual species to whole genera.</title>
        <authorList>
            <person name="Goeker M."/>
        </authorList>
    </citation>
    <scope>NUCLEOTIDE SEQUENCE [LARGE SCALE GENOMIC DNA]</scope>
    <source>
        <strain evidence="4 5">DSM 23446</strain>
    </source>
</reference>
<dbReference type="GO" id="GO:0016747">
    <property type="term" value="F:acyltransferase activity, transferring groups other than amino-acyl groups"/>
    <property type="evidence" value="ECO:0007669"/>
    <property type="project" value="InterPro"/>
</dbReference>
<evidence type="ECO:0000256" key="1">
    <source>
        <dbReference type="ARBA" id="ARBA00022679"/>
    </source>
</evidence>
<dbReference type="InterPro" id="IPR050832">
    <property type="entry name" value="Bact_Acetyltransf"/>
</dbReference>
<name>A0A327PLG0_9BACT</name>
<dbReference type="InterPro" id="IPR016181">
    <property type="entry name" value="Acyl_CoA_acyltransferase"/>
</dbReference>
<keyword evidence="2" id="KW-0012">Acyltransferase</keyword>
<proteinExistence type="predicted"/>
<dbReference type="AlphaFoldDB" id="A0A327PLG0"/>
<evidence type="ECO:0000259" key="3">
    <source>
        <dbReference type="PROSITE" id="PS51186"/>
    </source>
</evidence>
<evidence type="ECO:0000256" key="2">
    <source>
        <dbReference type="ARBA" id="ARBA00023315"/>
    </source>
</evidence>
<protein>
    <submittedName>
        <fullName evidence="4">Acetyltransferase (GNAT) family protein</fullName>
    </submittedName>
</protein>
<dbReference type="SUPFAM" id="SSF55729">
    <property type="entry name" value="Acyl-CoA N-acyltransferases (Nat)"/>
    <property type="match status" value="1"/>
</dbReference>
<dbReference type="Proteomes" id="UP000249610">
    <property type="component" value="Unassembled WGS sequence"/>
</dbReference>
<gene>
    <name evidence="4" type="ORF">LV83_01238</name>
</gene>